<feature type="transmembrane region" description="Helical" evidence="8">
    <location>
        <begin position="20"/>
        <end position="41"/>
    </location>
</feature>
<dbReference type="PANTHER" id="PTHR30472:SF24">
    <property type="entry name" value="FERRIC ENTEROBACTIN TRANSPORT SYSTEM PERMEASE PROTEIN FEPG"/>
    <property type="match status" value="1"/>
</dbReference>
<keyword evidence="6 8" id="KW-1133">Transmembrane helix</keyword>
<dbReference type="FunFam" id="1.10.3470.10:FF:000001">
    <property type="entry name" value="Vitamin B12 ABC transporter permease BtuC"/>
    <property type="match status" value="1"/>
</dbReference>
<dbReference type="EMBL" id="LTAO01000034">
    <property type="protein sequence ID" value="KYG28260.1"/>
    <property type="molecule type" value="Genomic_DNA"/>
</dbReference>
<feature type="transmembrane region" description="Helical" evidence="8">
    <location>
        <begin position="78"/>
        <end position="98"/>
    </location>
</feature>
<evidence type="ECO:0000256" key="6">
    <source>
        <dbReference type="ARBA" id="ARBA00022989"/>
    </source>
</evidence>
<dbReference type="InterPro" id="IPR037294">
    <property type="entry name" value="ABC_BtuC-like"/>
</dbReference>
<evidence type="ECO:0000256" key="2">
    <source>
        <dbReference type="ARBA" id="ARBA00007935"/>
    </source>
</evidence>
<evidence type="ECO:0000256" key="5">
    <source>
        <dbReference type="ARBA" id="ARBA00022692"/>
    </source>
</evidence>
<dbReference type="OrthoDB" id="9811721at2"/>
<name>A0A161QGZ4_9BACI</name>
<sequence length="346" mass="37336">MNKYYQLRSKNDYFSFQVHGKTVIIILLLLLTNILFFLFSLTMGSDWIHPFEVIKYLVGVGDSSLDFVIHTWRLPRTILAFLVGAALAISGLILQGVVRNPLASPDIIGITSGASVGAIVFIAFFMGTIGAQWLPLAAITGAGVVSFFIYVFSWKKGVTPIRLVLMGIGISAIMNAIVTFLIVMSDTVITTKSYLWITGSLYGASWNEIYTFIPIIIACTAILMILSRSMSVKELGDGVATSLGVEVQKYRVGFLILSVILAGSAVAFAGGIGFVGLMAPHIARMMIGRSFIGNIPTAALIGGLLVMIADLIGRTVFLPSDIPAGVFTASIGAPFFIYLLYRNRNI</sequence>
<dbReference type="GO" id="GO:0022857">
    <property type="term" value="F:transmembrane transporter activity"/>
    <property type="evidence" value="ECO:0007669"/>
    <property type="project" value="InterPro"/>
</dbReference>
<dbReference type="SUPFAM" id="SSF81345">
    <property type="entry name" value="ABC transporter involved in vitamin B12 uptake, BtuC"/>
    <property type="match status" value="1"/>
</dbReference>
<dbReference type="CDD" id="cd06550">
    <property type="entry name" value="TM_ABC_iron-siderophores_like"/>
    <property type="match status" value="1"/>
</dbReference>
<evidence type="ECO:0000256" key="4">
    <source>
        <dbReference type="ARBA" id="ARBA00022475"/>
    </source>
</evidence>
<reference evidence="9" key="1">
    <citation type="submission" date="2016-02" db="EMBL/GenBank/DDBJ databases">
        <title>Genome sequence of Bacillus trypoxylicola KCTC 13244(T).</title>
        <authorList>
            <person name="Jeong H."/>
            <person name="Park S.-H."/>
            <person name="Choi S.-K."/>
        </authorList>
    </citation>
    <scope>NUCLEOTIDE SEQUENCE [LARGE SCALE GENOMIC DNA]</scope>
    <source>
        <strain evidence="9">KCTC 13244</strain>
    </source>
</reference>
<evidence type="ECO:0000256" key="3">
    <source>
        <dbReference type="ARBA" id="ARBA00022448"/>
    </source>
</evidence>
<dbReference type="GO" id="GO:0005886">
    <property type="term" value="C:plasma membrane"/>
    <property type="evidence" value="ECO:0007669"/>
    <property type="project" value="UniProtKB-SubCell"/>
</dbReference>
<organism evidence="9 10">
    <name type="scientific">Alkalihalobacillus trypoxylicola</name>
    <dbReference type="NCBI Taxonomy" id="519424"/>
    <lineage>
        <taxon>Bacteria</taxon>
        <taxon>Bacillati</taxon>
        <taxon>Bacillota</taxon>
        <taxon>Bacilli</taxon>
        <taxon>Bacillales</taxon>
        <taxon>Bacillaceae</taxon>
        <taxon>Alkalihalobacillus</taxon>
    </lineage>
</organism>
<dbReference type="InterPro" id="IPR000522">
    <property type="entry name" value="ABC_transptr_permease_BtuC"/>
</dbReference>
<comment type="similarity">
    <text evidence="2">Belongs to the binding-protein-dependent transport system permease family. FecCD subfamily.</text>
</comment>
<gene>
    <name evidence="9" type="ORF">AZF04_10200</name>
</gene>
<accession>A0A161QGZ4</accession>
<keyword evidence="10" id="KW-1185">Reference proteome</keyword>
<dbReference type="Proteomes" id="UP000075806">
    <property type="component" value="Unassembled WGS sequence"/>
</dbReference>
<proteinExistence type="inferred from homology"/>
<dbReference type="PANTHER" id="PTHR30472">
    <property type="entry name" value="FERRIC ENTEROBACTIN TRANSPORT SYSTEM PERMEASE PROTEIN"/>
    <property type="match status" value="1"/>
</dbReference>
<evidence type="ECO:0000256" key="7">
    <source>
        <dbReference type="ARBA" id="ARBA00023136"/>
    </source>
</evidence>
<feature type="transmembrane region" description="Helical" evidence="8">
    <location>
        <begin position="107"/>
        <end position="127"/>
    </location>
</feature>
<evidence type="ECO:0000313" key="9">
    <source>
        <dbReference type="EMBL" id="KYG28260.1"/>
    </source>
</evidence>
<evidence type="ECO:0000256" key="8">
    <source>
        <dbReference type="SAM" id="Phobius"/>
    </source>
</evidence>
<keyword evidence="3" id="KW-0813">Transport</keyword>
<keyword evidence="5 8" id="KW-0812">Transmembrane</keyword>
<feature type="transmembrane region" description="Helical" evidence="8">
    <location>
        <begin position="209"/>
        <end position="226"/>
    </location>
</feature>
<dbReference type="Gene3D" id="1.10.3470.10">
    <property type="entry name" value="ABC transporter involved in vitamin B12 uptake, BtuC"/>
    <property type="match status" value="1"/>
</dbReference>
<dbReference type="Pfam" id="PF01032">
    <property type="entry name" value="FecCD"/>
    <property type="match status" value="1"/>
</dbReference>
<feature type="transmembrane region" description="Helical" evidence="8">
    <location>
        <begin position="133"/>
        <end position="152"/>
    </location>
</feature>
<feature type="transmembrane region" description="Helical" evidence="8">
    <location>
        <begin position="291"/>
        <end position="312"/>
    </location>
</feature>
<dbReference type="AlphaFoldDB" id="A0A161QGZ4"/>
<comment type="subcellular location">
    <subcellularLocation>
        <location evidence="1">Cell membrane</location>
        <topology evidence="1">Multi-pass membrane protein</topology>
    </subcellularLocation>
</comment>
<feature type="transmembrane region" description="Helical" evidence="8">
    <location>
        <begin position="324"/>
        <end position="341"/>
    </location>
</feature>
<evidence type="ECO:0000313" key="10">
    <source>
        <dbReference type="Proteomes" id="UP000075806"/>
    </source>
</evidence>
<dbReference type="GO" id="GO:0033214">
    <property type="term" value="P:siderophore-iron import into cell"/>
    <property type="evidence" value="ECO:0007669"/>
    <property type="project" value="TreeGrafter"/>
</dbReference>
<comment type="caution">
    <text evidence="9">The sequence shown here is derived from an EMBL/GenBank/DDBJ whole genome shotgun (WGS) entry which is preliminary data.</text>
</comment>
<dbReference type="STRING" id="519424.AZF04_10200"/>
<feature type="transmembrane region" description="Helical" evidence="8">
    <location>
        <begin position="252"/>
        <end position="279"/>
    </location>
</feature>
<keyword evidence="4" id="KW-1003">Cell membrane</keyword>
<dbReference type="RefSeq" id="WP_061949682.1">
    <property type="nucleotide sequence ID" value="NZ_LTAO01000034.1"/>
</dbReference>
<evidence type="ECO:0000256" key="1">
    <source>
        <dbReference type="ARBA" id="ARBA00004651"/>
    </source>
</evidence>
<feature type="transmembrane region" description="Helical" evidence="8">
    <location>
        <begin position="164"/>
        <end position="189"/>
    </location>
</feature>
<protein>
    <submittedName>
        <fullName evidence="9">Iron ABC transporter permease</fullName>
    </submittedName>
</protein>
<keyword evidence="7 8" id="KW-0472">Membrane</keyword>